<evidence type="ECO:0000256" key="3">
    <source>
        <dbReference type="PROSITE-ProRule" id="PRU00221"/>
    </source>
</evidence>
<dbReference type="InterPro" id="IPR019775">
    <property type="entry name" value="WD40_repeat_CS"/>
</dbReference>
<protein>
    <recommendedName>
        <fullName evidence="5">Anaphase-promoting complex subunit 4-like WD40 domain-containing protein</fullName>
    </recommendedName>
</protein>
<accession>A0A9D2KAF9</accession>
<dbReference type="PROSITE" id="PS50082">
    <property type="entry name" value="WD_REPEATS_2"/>
    <property type="match status" value="3"/>
</dbReference>
<evidence type="ECO:0000313" key="6">
    <source>
        <dbReference type="EMBL" id="HIZ89284.1"/>
    </source>
</evidence>
<keyword evidence="4" id="KW-0732">Signal</keyword>
<dbReference type="AlphaFoldDB" id="A0A9D2KAF9"/>
<feature type="repeat" description="WD" evidence="3">
    <location>
        <begin position="146"/>
        <end position="187"/>
    </location>
</feature>
<feature type="domain" description="Anaphase-promoting complex subunit 4-like WD40" evidence="5">
    <location>
        <begin position="150"/>
        <end position="202"/>
    </location>
</feature>
<comment type="caution">
    <text evidence="6">The sequence shown here is derived from an EMBL/GenBank/DDBJ whole genome shotgun (WGS) entry which is preliminary data.</text>
</comment>
<evidence type="ECO:0000256" key="2">
    <source>
        <dbReference type="ARBA" id="ARBA00022737"/>
    </source>
</evidence>
<evidence type="ECO:0000256" key="1">
    <source>
        <dbReference type="ARBA" id="ARBA00022574"/>
    </source>
</evidence>
<gene>
    <name evidence="6" type="ORF">H9804_05005</name>
</gene>
<name>A0A9D2KAF9_9BACT</name>
<proteinExistence type="predicted"/>
<organism evidence="6 7">
    <name type="scientific">Candidatus Mucispirillum faecigallinarum</name>
    <dbReference type="NCBI Taxonomy" id="2838699"/>
    <lineage>
        <taxon>Bacteria</taxon>
        <taxon>Pseudomonadati</taxon>
        <taxon>Deferribacterota</taxon>
        <taxon>Deferribacteres</taxon>
        <taxon>Deferribacterales</taxon>
        <taxon>Mucispirillaceae</taxon>
        <taxon>Mucispirillum</taxon>
    </lineage>
</organism>
<dbReference type="PANTHER" id="PTHR19848:SF8">
    <property type="entry name" value="F-BOX AND WD REPEAT DOMAIN CONTAINING 7"/>
    <property type="match status" value="1"/>
</dbReference>
<dbReference type="Gene3D" id="2.130.10.10">
    <property type="entry name" value="YVTN repeat-like/Quinoprotein amine dehydrogenase"/>
    <property type="match status" value="2"/>
</dbReference>
<dbReference type="InterPro" id="IPR001680">
    <property type="entry name" value="WD40_rpt"/>
</dbReference>
<dbReference type="Pfam" id="PF00400">
    <property type="entry name" value="WD40"/>
    <property type="match status" value="2"/>
</dbReference>
<keyword evidence="2" id="KW-0677">Repeat</keyword>
<sequence>MKKIFLVLFLMCAFNAAAEPKIDYSKSYYVSSTAATEQYAIFGSFDGNIRLIDAQTSDIILLDNAHKKPVISISVTGEGRYMASAGQDDVIIIWDLEKLKEIKRIVKPGMGVRAVVLSKNGEKLYIAYPSVIYEYETKNYVNTGLYEGYKNGIYSISVNKKGNILAAGSKNGDIYITDLEKGEITDTYSAGRQLIMSLDFADDKDILISGGYDNTVRIYNVGKSRPIKEFSLFKDAVKSVQLNKSGTLAAIGSSDGTAVIYNISTGQVKGQTISEDGEVTSLSAPKSMKFIVYGKGTAFQEERYGVISYPDKKGVFRKLYSMQESDIIISERGYLTGRGSFGEYISSYSHGNKESMQDIMEKYFRQDKLRVNLD</sequence>
<evidence type="ECO:0000256" key="4">
    <source>
        <dbReference type="SAM" id="SignalP"/>
    </source>
</evidence>
<feature type="chain" id="PRO_5039312821" description="Anaphase-promoting complex subunit 4-like WD40 domain-containing protein" evidence="4">
    <location>
        <begin position="19"/>
        <end position="374"/>
    </location>
</feature>
<reference evidence="6" key="2">
    <citation type="submission" date="2021-04" db="EMBL/GenBank/DDBJ databases">
        <authorList>
            <person name="Gilroy R."/>
        </authorList>
    </citation>
    <scope>NUCLEOTIDE SEQUENCE</scope>
    <source>
        <strain evidence="6">ChiW4-1371</strain>
    </source>
</reference>
<feature type="signal peptide" evidence="4">
    <location>
        <begin position="1"/>
        <end position="18"/>
    </location>
</feature>
<dbReference type="PANTHER" id="PTHR19848">
    <property type="entry name" value="WD40 REPEAT PROTEIN"/>
    <property type="match status" value="1"/>
</dbReference>
<dbReference type="InterPro" id="IPR024977">
    <property type="entry name" value="Apc4-like_WD40_dom"/>
</dbReference>
<dbReference type="PROSITE" id="PS00678">
    <property type="entry name" value="WD_REPEATS_1"/>
    <property type="match status" value="1"/>
</dbReference>
<feature type="repeat" description="WD" evidence="3">
    <location>
        <begin position="188"/>
        <end position="229"/>
    </location>
</feature>
<dbReference type="Proteomes" id="UP000824176">
    <property type="component" value="Unassembled WGS sequence"/>
</dbReference>
<dbReference type="SUPFAM" id="SSF50998">
    <property type="entry name" value="Quinoprotein alcohol dehydrogenase-like"/>
    <property type="match status" value="1"/>
</dbReference>
<evidence type="ECO:0000259" key="5">
    <source>
        <dbReference type="Pfam" id="PF12894"/>
    </source>
</evidence>
<dbReference type="PROSITE" id="PS50294">
    <property type="entry name" value="WD_REPEATS_REGION"/>
    <property type="match status" value="1"/>
</dbReference>
<feature type="repeat" description="WD" evidence="3">
    <location>
        <begin position="63"/>
        <end position="104"/>
    </location>
</feature>
<dbReference type="Pfam" id="PF12894">
    <property type="entry name" value="ANAPC4_WD40"/>
    <property type="match status" value="1"/>
</dbReference>
<reference evidence="6" key="1">
    <citation type="journal article" date="2021" name="PeerJ">
        <title>Extensive microbial diversity within the chicken gut microbiome revealed by metagenomics and culture.</title>
        <authorList>
            <person name="Gilroy R."/>
            <person name="Ravi A."/>
            <person name="Getino M."/>
            <person name="Pursley I."/>
            <person name="Horton D.L."/>
            <person name="Alikhan N.F."/>
            <person name="Baker D."/>
            <person name="Gharbi K."/>
            <person name="Hall N."/>
            <person name="Watson M."/>
            <person name="Adriaenssens E.M."/>
            <person name="Foster-Nyarko E."/>
            <person name="Jarju S."/>
            <person name="Secka A."/>
            <person name="Antonio M."/>
            <person name="Oren A."/>
            <person name="Chaudhuri R.R."/>
            <person name="La Ragione R."/>
            <person name="Hildebrand F."/>
            <person name="Pallen M.J."/>
        </authorList>
    </citation>
    <scope>NUCLEOTIDE SEQUENCE</scope>
    <source>
        <strain evidence="6">ChiW4-1371</strain>
    </source>
</reference>
<dbReference type="SMART" id="SM00320">
    <property type="entry name" value="WD40"/>
    <property type="match status" value="5"/>
</dbReference>
<evidence type="ECO:0000313" key="7">
    <source>
        <dbReference type="Proteomes" id="UP000824176"/>
    </source>
</evidence>
<dbReference type="InterPro" id="IPR015943">
    <property type="entry name" value="WD40/YVTN_repeat-like_dom_sf"/>
</dbReference>
<dbReference type="InterPro" id="IPR011047">
    <property type="entry name" value="Quinoprotein_ADH-like_sf"/>
</dbReference>
<dbReference type="EMBL" id="DXAQ01000078">
    <property type="protein sequence ID" value="HIZ89284.1"/>
    <property type="molecule type" value="Genomic_DNA"/>
</dbReference>
<keyword evidence="1 3" id="KW-0853">WD repeat</keyword>